<dbReference type="GO" id="GO:0005739">
    <property type="term" value="C:mitochondrion"/>
    <property type="evidence" value="ECO:0007669"/>
    <property type="project" value="TreeGrafter"/>
</dbReference>
<feature type="compositionally biased region" description="Basic and acidic residues" evidence="1">
    <location>
        <begin position="395"/>
        <end position="404"/>
    </location>
</feature>
<dbReference type="SUPFAM" id="SSF50729">
    <property type="entry name" value="PH domain-like"/>
    <property type="match status" value="1"/>
</dbReference>
<proteinExistence type="predicted"/>
<evidence type="ECO:0000313" key="3">
    <source>
        <dbReference type="EMBL" id="KOS21460.1"/>
    </source>
</evidence>
<keyword evidence="4" id="KW-1185">Reference proteome</keyword>
<dbReference type="PANTHER" id="PTHR28190">
    <property type="entry name" value="NUCLEAR MIGRATION PROTEIN NUM1"/>
    <property type="match status" value="1"/>
</dbReference>
<dbReference type="Proteomes" id="UP000053831">
    <property type="component" value="Unassembled WGS sequence"/>
</dbReference>
<reference evidence="3 4" key="1">
    <citation type="submission" date="2015-07" db="EMBL/GenBank/DDBJ databases">
        <title>The genome of the fungus Escovopsis weberi, a specialized disease agent of ant agriculture.</title>
        <authorList>
            <person name="de Man T.J."/>
            <person name="Stajich J.E."/>
            <person name="Kubicek C.P."/>
            <person name="Chenthamara K."/>
            <person name="Atanasova L."/>
            <person name="Druzhinina I.S."/>
            <person name="Birnbaum S."/>
            <person name="Barribeau S.M."/>
            <person name="Teiling C."/>
            <person name="Suen G."/>
            <person name="Currie C."/>
            <person name="Gerardo N.M."/>
        </authorList>
    </citation>
    <scope>NUCLEOTIDE SEQUENCE [LARGE SCALE GENOMIC DNA]</scope>
</reference>
<evidence type="ECO:0000259" key="2">
    <source>
        <dbReference type="Pfam" id="PF12814"/>
    </source>
</evidence>
<dbReference type="GO" id="GO:0005543">
    <property type="term" value="F:phospholipid binding"/>
    <property type="evidence" value="ECO:0007669"/>
    <property type="project" value="InterPro"/>
</dbReference>
<dbReference type="InterPro" id="IPR053005">
    <property type="entry name" value="Nuclear_Pos-Cytoskel_Interact"/>
</dbReference>
<dbReference type="PANTHER" id="PTHR28190:SF2">
    <property type="entry name" value="MIGRATION PROTEIN, PUTATIVE (AFU_ORTHOLOGUE AFUA_2G07730)-RELATED"/>
    <property type="match status" value="1"/>
</dbReference>
<feature type="region of interest" description="Disordered" evidence="1">
    <location>
        <begin position="742"/>
        <end position="763"/>
    </location>
</feature>
<dbReference type="OrthoDB" id="2149224at2759"/>
<feature type="compositionally biased region" description="Polar residues" evidence="1">
    <location>
        <begin position="272"/>
        <end position="289"/>
    </location>
</feature>
<protein>
    <submittedName>
        <fullName evidence="3">Anucleate primary sterigmata protein A</fullName>
    </submittedName>
</protein>
<evidence type="ECO:0000256" key="1">
    <source>
        <dbReference type="SAM" id="MobiDB-lite"/>
    </source>
</evidence>
<accession>A0A0M8N7B3</accession>
<feature type="region of interest" description="Disordered" evidence="1">
    <location>
        <begin position="209"/>
        <end position="233"/>
    </location>
</feature>
<feature type="compositionally biased region" description="Polar residues" evidence="1">
    <location>
        <begin position="414"/>
        <end position="425"/>
    </location>
</feature>
<dbReference type="EMBL" id="LGSR01000008">
    <property type="protein sequence ID" value="KOS21460.1"/>
    <property type="molecule type" value="Genomic_DNA"/>
</dbReference>
<dbReference type="InterPro" id="IPR024774">
    <property type="entry name" value="PH_dom-Mcp5-type"/>
</dbReference>
<comment type="caution">
    <text evidence="3">The sequence shown here is derived from an EMBL/GenBank/DDBJ whole genome shotgun (WGS) entry which is preliminary data.</text>
</comment>
<feature type="domain" description="Pleckstrin homology" evidence="2">
    <location>
        <begin position="497"/>
        <end position="627"/>
    </location>
</feature>
<name>A0A0M8N7B3_ESCWE</name>
<feature type="region of interest" description="Disordered" evidence="1">
    <location>
        <begin position="29"/>
        <end position="106"/>
    </location>
</feature>
<feature type="region of interest" description="Disordered" evidence="1">
    <location>
        <begin position="306"/>
        <end position="335"/>
    </location>
</feature>
<dbReference type="GO" id="GO:0005938">
    <property type="term" value="C:cell cortex"/>
    <property type="evidence" value="ECO:0007669"/>
    <property type="project" value="InterPro"/>
</dbReference>
<feature type="compositionally biased region" description="Acidic residues" evidence="1">
    <location>
        <begin position="29"/>
        <end position="41"/>
    </location>
</feature>
<feature type="region of interest" description="Disordered" evidence="1">
    <location>
        <begin position="257"/>
        <end position="289"/>
    </location>
</feature>
<dbReference type="Pfam" id="PF12814">
    <property type="entry name" value="Mcp5_PH"/>
    <property type="match status" value="1"/>
</dbReference>
<dbReference type="STRING" id="150374.A0A0M8N7B3"/>
<dbReference type="GO" id="GO:0032065">
    <property type="term" value="P:maintenance of protein location in cell cortex"/>
    <property type="evidence" value="ECO:0007669"/>
    <property type="project" value="InterPro"/>
</dbReference>
<dbReference type="GO" id="GO:0000226">
    <property type="term" value="P:microtubule cytoskeleton organization"/>
    <property type="evidence" value="ECO:0007669"/>
    <property type="project" value="TreeGrafter"/>
</dbReference>
<gene>
    <name evidence="3" type="ORF">ESCO_005014</name>
</gene>
<organism evidence="3 4">
    <name type="scientific">Escovopsis weberi</name>
    <dbReference type="NCBI Taxonomy" id="150374"/>
    <lineage>
        <taxon>Eukaryota</taxon>
        <taxon>Fungi</taxon>
        <taxon>Dikarya</taxon>
        <taxon>Ascomycota</taxon>
        <taxon>Pezizomycotina</taxon>
        <taxon>Sordariomycetes</taxon>
        <taxon>Hypocreomycetidae</taxon>
        <taxon>Hypocreales</taxon>
        <taxon>Hypocreaceae</taxon>
        <taxon>Escovopsis</taxon>
    </lineage>
</organism>
<dbReference type="GO" id="GO:0015631">
    <property type="term" value="F:tubulin binding"/>
    <property type="evidence" value="ECO:0007669"/>
    <property type="project" value="TreeGrafter"/>
</dbReference>
<feature type="compositionally biased region" description="Low complexity" evidence="1">
    <location>
        <begin position="429"/>
        <end position="446"/>
    </location>
</feature>
<feature type="compositionally biased region" description="Low complexity" evidence="1">
    <location>
        <begin position="222"/>
        <end position="233"/>
    </location>
</feature>
<evidence type="ECO:0000313" key="4">
    <source>
        <dbReference type="Proteomes" id="UP000053831"/>
    </source>
</evidence>
<feature type="region of interest" description="Disordered" evidence="1">
    <location>
        <begin position="369"/>
        <end position="478"/>
    </location>
</feature>
<feature type="compositionally biased region" description="Low complexity" evidence="1">
    <location>
        <begin position="369"/>
        <end position="383"/>
    </location>
</feature>
<dbReference type="AlphaFoldDB" id="A0A0M8N7B3"/>
<sequence>MSMTNSIRFTFTGGLGSTLTGNSLADELNFDDTDDQTDMDGGESILSSPRHKRNFSRDSVASKIHRRNCSMDSLKRTGPPVAEEPLVSESSPCPEPAKETEASPPKMLSRMTSATFPLTLSIPSINIEPPKSLPTSPTEDQRLPQYFKHFGCQVNMPVDVAGGDLVSVTGRSHARSMMTHPDSLASPISLGGFDDDLHDDLSLDVMRTSSHKSGPLRPPHRLSSIQSGLYSGSSDEMDEFADADISDLEYRTALSAPRPPVAFPRHVKRNTSIKSPTSPEESRSGRSSAMTIRTELYSSYSLGDRQFKAGGGGKPARNVDKPLPSLPRSPSGASVRKAAMIQNGMASHRARSSSPSVADTIVPPFPIPARASSRPSISVSIPSEGQDSPGMGFWYRRDSVDRVPPRGQIRRARSSISLTRNPQYHRSSSRSPPISPSTETPLSPILQPLPAYDMSTSHFQEDDDSFRGHRPRLSNNTDITTNTELQSQAGSHQTPGVVEAIAQTMVGEWMFKYMRRRKSFGVIDNANKDENSNERHKRWVWLAPYERAILWSSKQPSSGSALMGKAGRKLIIQSVLDVKDDNPPPRGATLFNRSILILTPQRALKFTASTSERHYLWLTALSFLSHSSQPGTDMLSPTYLNPHQQALPSFNVPQGKTKRGGLKDTIRFTKSWRVQEKELPEIPAAASIPTAQLGEGFANMAMAWGNGNNGASEAARQQGNFFDAIGTVRMEAFINPTAFSAFAEDPDEEEELRPFTARPSGLQ</sequence>